<feature type="transmembrane region" description="Helical" evidence="1">
    <location>
        <begin position="45"/>
        <end position="71"/>
    </location>
</feature>
<keyword evidence="1" id="KW-0812">Transmembrane</keyword>
<protein>
    <submittedName>
        <fullName evidence="2">Uncharacterized protein</fullName>
    </submittedName>
</protein>
<gene>
    <name evidence="2" type="ORF">DI549_03225</name>
</gene>
<organism evidence="2 3">
    <name type="scientific">Ancylobacter novellus</name>
    <name type="common">Thiobacillus novellus</name>
    <dbReference type="NCBI Taxonomy" id="921"/>
    <lineage>
        <taxon>Bacteria</taxon>
        <taxon>Pseudomonadati</taxon>
        <taxon>Pseudomonadota</taxon>
        <taxon>Alphaproteobacteria</taxon>
        <taxon>Hyphomicrobiales</taxon>
        <taxon>Xanthobacteraceae</taxon>
        <taxon>Ancylobacter</taxon>
    </lineage>
</organism>
<accession>A0A2W5RDM3</accession>
<proteinExistence type="predicted"/>
<reference evidence="2 3" key="1">
    <citation type="submission" date="2017-08" db="EMBL/GenBank/DDBJ databases">
        <title>Infants hospitalized years apart are colonized by the same room-sourced microbial strains.</title>
        <authorList>
            <person name="Brooks B."/>
            <person name="Olm M.R."/>
            <person name="Firek B.A."/>
            <person name="Baker R."/>
            <person name="Thomas B.C."/>
            <person name="Morowitz M.J."/>
            <person name="Banfield J.F."/>
        </authorList>
    </citation>
    <scope>NUCLEOTIDE SEQUENCE [LARGE SCALE GENOMIC DNA]</scope>
    <source>
        <strain evidence="2">S2_005_001_R2_27</strain>
    </source>
</reference>
<keyword evidence="1" id="KW-0472">Membrane</keyword>
<evidence type="ECO:0000256" key="1">
    <source>
        <dbReference type="SAM" id="Phobius"/>
    </source>
</evidence>
<dbReference type="EMBL" id="QFQD01000006">
    <property type="protein sequence ID" value="PZQ84905.1"/>
    <property type="molecule type" value="Genomic_DNA"/>
</dbReference>
<sequence length="100" mass="10673">MPHLVRFLLRHALLGVALTVVFVGALLALDIAGLGTLMWQSPSGLIAAFALTVALSVTFGSAQMGFAVMLLPEDDAPRPRDGGRRTGALLPVRLRVRARR</sequence>
<evidence type="ECO:0000313" key="2">
    <source>
        <dbReference type="EMBL" id="PZQ84905.1"/>
    </source>
</evidence>
<dbReference type="Proteomes" id="UP000248887">
    <property type="component" value="Unassembled WGS sequence"/>
</dbReference>
<comment type="caution">
    <text evidence="2">The sequence shown here is derived from an EMBL/GenBank/DDBJ whole genome shotgun (WGS) entry which is preliminary data.</text>
</comment>
<feature type="transmembrane region" description="Helical" evidence="1">
    <location>
        <begin position="12"/>
        <end position="39"/>
    </location>
</feature>
<name>A0A2W5RDM3_ANCNO</name>
<evidence type="ECO:0000313" key="3">
    <source>
        <dbReference type="Proteomes" id="UP000248887"/>
    </source>
</evidence>
<dbReference type="AlphaFoldDB" id="A0A2W5RDM3"/>
<keyword evidence="1" id="KW-1133">Transmembrane helix</keyword>